<dbReference type="GO" id="GO:0005886">
    <property type="term" value="C:plasma membrane"/>
    <property type="evidence" value="ECO:0007669"/>
    <property type="project" value="UniProtKB-SubCell"/>
</dbReference>
<evidence type="ECO:0000256" key="5">
    <source>
        <dbReference type="ARBA" id="ARBA00023136"/>
    </source>
</evidence>
<keyword evidence="5 6" id="KW-0472">Membrane</keyword>
<keyword evidence="8" id="KW-1185">Reference proteome</keyword>
<proteinExistence type="predicted"/>
<feature type="transmembrane region" description="Helical" evidence="6">
    <location>
        <begin position="45"/>
        <end position="66"/>
    </location>
</feature>
<gene>
    <name evidence="7" type="ORF">KAJ83_01285</name>
</gene>
<dbReference type="PANTHER" id="PTHR40277">
    <property type="entry name" value="BLL5419 PROTEIN"/>
    <property type="match status" value="1"/>
</dbReference>
<feature type="transmembrane region" description="Helical" evidence="6">
    <location>
        <begin position="124"/>
        <end position="147"/>
    </location>
</feature>
<dbReference type="Pfam" id="PF03706">
    <property type="entry name" value="LPG_synthase_TM"/>
    <property type="match status" value="1"/>
</dbReference>
<evidence type="ECO:0000256" key="2">
    <source>
        <dbReference type="ARBA" id="ARBA00022475"/>
    </source>
</evidence>
<evidence type="ECO:0000313" key="8">
    <source>
        <dbReference type="Proteomes" id="UP000672602"/>
    </source>
</evidence>
<organism evidence="7 8">
    <name type="scientific">Marivibrio halodurans</name>
    <dbReference type="NCBI Taxonomy" id="2039722"/>
    <lineage>
        <taxon>Bacteria</taxon>
        <taxon>Pseudomonadati</taxon>
        <taxon>Pseudomonadota</taxon>
        <taxon>Alphaproteobacteria</taxon>
        <taxon>Rhodospirillales</taxon>
        <taxon>Rhodospirillaceae</taxon>
        <taxon>Marivibrio</taxon>
    </lineage>
</organism>
<evidence type="ECO:0000256" key="4">
    <source>
        <dbReference type="ARBA" id="ARBA00022989"/>
    </source>
</evidence>
<evidence type="ECO:0000256" key="1">
    <source>
        <dbReference type="ARBA" id="ARBA00004651"/>
    </source>
</evidence>
<dbReference type="EMBL" id="JAGMWN010000001">
    <property type="protein sequence ID" value="MBP5855625.1"/>
    <property type="molecule type" value="Genomic_DNA"/>
</dbReference>
<sequence>MKFVLSPRGRKYFVIVTKILVTAAILIFIAKLVESDEILVTLSGIDIPMVILGVLAMWLNVALSALRWQVFLGFFRVRASLLDCMRIYAEAVTLNLILPGSVGGDVFRIYKLGRERGKGRYWEILSSVLADRFCSLLILIALCAGTLTLHGNLVGVQLTIIWGLVVMLALGFVFVYAFPISRHWMRNWAYRLLSRLVYIVRRLFRGPRRIGLALFLSISVQIPILMSMYFSILSVSIELADVNIVILSTTLATLAAMIPVTLAGFGMREGAIVVVLTLFGATPERAAAIAAVFAVCTLGQCLPGLLSWLSFRSKAFFFSKAPT</sequence>
<dbReference type="InterPro" id="IPR022791">
    <property type="entry name" value="L-PG_synthase/AglD"/>
</dbReference>
<comment type="subcellular location">
    <subcellularLocation>
        <location evidence="1">Cell membrane</location>
        <topology evidence="1">Multi-pass membrane protein</topology>
    </subcellularLocation>
</comment>
<keyword evidence="3 6" id="KW-0812">Transmembrane</keyword>
<dbReference type="AlphaFoldDB" id="A0A8J7RWE2"/>
<protein>
    <submittedName>
        <fullName evidence="7">Flippase-like domain-containing protein</fullName>
    </submittedName>
</protein>
<evidence type="ECO:0000313" key="7">
    <source>
        <dbReference type="EMBL" id="MBP5855625.1"/>
    </source>
</evidence>
<dbReference type="RefSeq" id="WP_210680204.1">
    <property type="nucleotide sequence ID" value="NZ_JAGMWN010000001.1"/>
</dbReference>
<dbReference type="PANTHER" id="PTHR40277:SF1">
    <property type="entry name" value="BLL5419 PROTEIN"/>
    <property type="match status" value="1"/>
</dbReference>
<evidence type="ECO:0000256" key="6">
    <source>
        <dbReference type="SAM" id="Phobius"/>
    </source>
</evidence>
<feature type="transmembrane region" description="Helical" evidence="6">
    <location>
        <begin position="210"/>
        <end position="232"/>
    </location>
</feature>
<keyword evidence="2" id="KW-1003">Cell membrane</keyword>
<accession>A0A8J7RWE2</accession>
<feature type="transmembrane region" description="Helical" evidence="6">
    <location>
        <begin position="244"/>
        <end position="265"/>
    </location>
</feature>
<evidence type="ECO:0000256" key="3">
    <source>
        <dbReference type="ARBA" id="ARBA00022692"/>
    </source>
</evidence>
<comment type="caution">
    <text evidence="7">The sequence shown here is derived from an EMBL/GenBank/DDBJ whole genome shotgun (WGS) entry which is preliminary data.</text>
</comment>
<name>A0A8J7RWE2_9PROT</name>
<dbReference type="Proteomes" id="UP000672602">
    <property type="component" value="Unassembled WGS sequence"/>
</dbReference>
<keyword evidence="4 6" id="KW-1133">Transmembrane helix</keyword>
<feature type="transmembrane region" description="Helical" evidence="6">
    <location>
        <begin position="286"/>
        <end position="309"/>
    </location>
</feature>
<feature type="transmembrane region" description="Helical" evidence="6">
    <location>
        <begin position="159"/>
        <end position="178"/>
    </location>
</feature>
<dbReference type="NCBIfam" id="TIGR00374">
    <property type="entry name" value="flippase-like domain"/>
    <property type="match status" value="1"/>
</dbReference>
<feature type="transmembrane region" description="Helical" evidence="6">
    <location>
        <begin position="12"/>
        <end position="33"/>
    </location>
</feature>
<reference evidence="7" key="1">
    <citation type="submission" date="2021-04" db="EMBL/GenBank/DDBJ databases">
        <authorList>
            <person name="Zhang D.-C."/>
        </authorList>
    </citation>
    <scope>NUCLEOTIDE SEQUENCE</scope>
    <source>
        <strain evidence="7">CGMCC 1.15697</strain>
    </source>
</reference>